<evidence type="ECO:0000313" key="2">
    <source>
        <dbReference type="EMBL" id="GIJ31543.1"/>
    </source>
</evidence>
<comment type="caution">
    <text evidence="2">The sequence shown here is derived from an EMBL/GenBank/DDBJ whole genome shotgun (WGS) entry which is preliminary data.</text>
</comment>
<dbReference type="Pfam" id="PF12973">
    <property type="entry name" value="Cupin_7"/>
    <property type="match status" value="1"/>
</dbReference>
<gene>
    <name evidence="2" type="ORF">Vse01_06910</name>
</gene>
<reference evidence="2" key="1">
    <citation type="submission" date="2021-01" db="EMBL/GenBank/DDBJ databases">
        <title>Whole genome shotgun sequence of Verrucosispora sediminis NBRC 107745.</title>
        <authorList>
            <person name="Komaki H."/>
            <person name="Tamura T."/>
        </authorList>
    </citation>
    <scope>NUCLEOTIDE SEQUENCE</scope>
    <source>
        <strain evidence="2">NBRC 107745</strain>
    </source>
</reference>
<dbReference type="AlphaFoldDB" id="A0A9W5UNI9"/>
<accession>A0A9W5UNI9</accession>
<dbReference type="Gene3D" id="2.60.120.10">
    <property type="entry name" value="Jelly Rolls"/>
    <property type="match status" value="1"/>
</dbReference>
<name>A0A9W5UNI9_9ACTN</name>
<proteinExistence type="predicted"/>
<dbReference type="SUPFAM" id="SSF51182">
    <property type="entry name" value="RmlC-like cupins"/>
    <property type="match status" value="1"/>
</dbReference>
<dbReference type="CDD" id="cd20302">
    <property type="entry name" value="cupin_DAD"/>
    <property type="match status" value="1"/>
</dbReference>
<dbReference type="EMBL" id="BOPD01000006">
    <property type="protein sequence ID" value="GIJ31543.1"/>
    <property type="molecule type" value="Genomic_DNA"/>
</dbReference>
<dbReference type="InterPro" id="IPR025979">
    <property type="entry name" value="ChrR-like_cupin_dom"/>
</dbReference>
<keyword evidence="3" id="KW-1185">Reference proteome</keyword>
<dbReference type="InterPro" id="IPR011051">
    <property type="entry name" value="RmlC_Cupin_sf"/>
</dbReference>
<protein>
    <recommendedName>
        <fullName evidence="1">ChrR-like cupin domain-containing protein</fullName>
    </recommendedName>
</protein>
<dbReference type="Proteomes" id="UP000607311">
    <property type="component" value="Unassembled WGS sequence"/>
</dbReference>
<sequence>MYGIDLSDRRRSSSVAAVQCRTQPWVEDPATGGSFMLLHVDRLSGLWVVRSRFAAGTVVPQHLHSGSVSAVTLAGQWGYPELDVRCGVGDYLVEEAGTVHSLAVHGTEPADVIFSILGSITYFHPDGTVDRIEDWRSVLDDYEAGCAEQRRRPKVIGSSLD</sequence>
<dbReference type="InterPro" id="IPR014710">
    <property type="entry name" value="RmlC-like_jellyroll"/>
</dbReference>
<evidence type="ECO:0000259" key="1">
    <source>
        <dbReference type="Pfam" id="PF12973"/>
    </source>
</evidence>
<dbReference type="RefSeq" id="WP_139233103.1">
    <property type="nucleotide sequence ID" value="NZ_BOPD01000006.1"/>
</dbReference>
<feature type="domain" description="ChrR-like cupin" evidence="1">
    <location>
        <begin position="16"/>
        <end position="103"/>
    </location>
</feature>
<organism evidence="2 3">
    <name type="scientific">Micromonospora sediminimaris</name>
    <dbReference type="NCBI Taxonomy" id="547162"/>
    <lineage>
        <taxon>Bacteria</taxon>
        <taxon>Bacillati</taxon>
        <taxon>Actinomycetota</taxon>
        <taxon>Actinomycetes</taxon>
        <taxon>Micromonosporales</taxon>
        <taxon>Micromonosporaceae</taxon>
        <taxon>Micromonospora</taxon>
    </lineage>
</organism>
<evidence type="ECO:0000313" key="3">
    <source>
        <dbReference type="Proteomes" id="UP000607311"/>
    </source>
</evidence>
<dbReference type="OrthoDB" id="564955at2"/>